<dbReference type="Proteomes" id="UP000805193">
    <property type="component" value="Unassembled WGS sequence"/>
</dbReference>
<dbReference type="EMBL" id="JABSTQ010009550">
    <property type="protein sequence ID" value="KAG0428251.1"/>
    <property type="molecule type" value="Genomic_DNA"/>
</dbReference>
<gene>
    <name evidence="1" type="ORF">HPB47_024771</name>
</gene>
<reference evidence="1 2" key="1">
    <citation type="journal article" date="2020" name="Cell">
        <title>Large-Scale Comparative Analyses of Tick Genomes Elucidate Their Genetic Diversity and Vector Capacities.</title>
        <authorList>
            <consortium name="Tick Genome and Microbiome Consortium (TIGMIC)"/>
            <person name="Jia N."/>
            <person name="Wang J."/>
            <person name="Shi W."/>
            <person name="Du L."/>
            <person name="Sun Y."/>
            <person name="Zhan W."/>
            <person name="Jiang J.F."/>
            <person name="Wang Q."/>
            <person name="Zhang B."/>
            <person name="Ji P."/>
            <person name="Bell-Sakyi L."/>
            <person name="Cui X.M."/>
            <person name="Yuan T.T."/>
            <person name="Jiang B.G."/>
            <person name="Yang W.F."/>
            <person name="Lam T.T."/>
            <person name="Chang Q.C."/>
            <person name="Ding S.J."/>
            <person name="Wang X.J."/>
            <person name="Zhu J.G."/>
            <person name="Ruan X.D."/>
            <person name="Zhao L."/>
            <person name="Wei J.T."/>
            <person name="Ye R.Z."/>
            <person name="Que T.C."/>
            <person name="Du C.H."/>
            <person name="Zhou Y.H."/>
            <person name="Cheng J.X."/>
            <person name="Dai P.F."/>
            <person name="Guo W.B."/>
            <person name="Han X.H."/>
            <person name="Huang E.J."/>
            <person name="Li L.F."/>
            <person name="Wei W."/>
            <person name="Gao Y.C."/>
            <person name="Liu J.Z."/>
            <person name="Shao H.Z."/>
            <person name="Wang X."/>
            <person name="Wang C.C."/>
            <person name="Yang T.C."/>
            <person name="Huo Q.B."/>
            <person name="Li W."/>
            <person name="Chen H.Y."/>
            <person name="Chen S.E."/>
            <person name="Zhou L.G."/>
            <person name="Ni X.B."/>
            <person name="Tian J.H."/>
            <person name="Sheng Y."/>
            <person name="Liu T."/>
            <person name="Pan Y.S."/>
            <person name="Xia L.Y."/>
            <person name="Li J."/>
            <person name="Zhao F."/>
            <person name="Cao W.C."/>
        </authorList>
    </citation>
    <scope>NUCLEOTIDE SEQUENCE [LARGE SCALE GENOMIC DNA]</scope>
    <source>
        <strain evidence="1">Iper-2018</strain>
    </source>
</reference>
<comment type="caution">
    <text evidence="1">The sequence shown here is derived from an EMBL/GenBank/DDBJ whole genome shotgun (WGS) entry which is preliminary data.</text>
</comment>
<evidence type="ECO:0000313" key="2">
    <source>
        <dbReference type="Proteomes" id="UP000805193"/>
    </source>
</evidence>
<sequence length="121" mass="12625">MGTLLRWLRKPPFDNSEERRCGGVGRGGFHCGRAHVRSAADSSRDAVETAVAEDAAAEPGARSEAPGEPQRFPVGCRKSAGAAPGSAARPPEAEGAGQDVPTQRPAHERGASGFHERKNGL</sequence>
<proteinExistence type="predicted"/>
<protein>
    <submittedName>
        <fullName evidence="1">Uncharacterized protein</fullName>
    </submittedName>
</protein>
<organism evidence="1 2">
    <name type="scientific">Ixodes persulcatus</name>
    <name type="common">Taiga tick</name>
    <dbReference type="NCBI Taxonomy" id="34615"/>
    <lineage>
        <taxon>Eukaryota</taxon>
        <taxon>Metazoa</taxon>
        <taxon>Ecdysozoa</taxon>
        <taxon>Arthropoda</taxon>
        <taxon>Chelicerata</taxon>
        <taxon>Arachnida</taxon>
        <taxon>Acari</taxon>
        <taxon>Parasitiformes</taxon>
        <taxon>Ixodida</taxon>
        <taxon>Ixodoidea</taxon>
        <taxon>Ixodidae</taxon>
        <taxon>Ixodinae</taxon>
        <taxon>Ixodes</taxon>
    </lineage>
</organism>
<keyword evidence="2" id="KW-1185">Reference proteome</keyword>
<evidence type="ECO:0000313" key="1">
    <source>
        <dbReference type="EMBL" id="KAG0428251.1"/>
    </source>
</evidence>
<name>A0AC60Q4M7_IXOPE</name>
<accession>A0AC60Q4M7</accession>